<proteinExistence type="predicted"/>
<reference evidence="2" key="1">
    <citation type="submission" date="2020-07" db="EMBL/GenBank/DDBJ databases">
        <title>Huge and variable diversity of episymbiotic CPR bacteria and DPANN archaea in groundwater ecosystems.</title>
        <authorList>
            <person name="He C.Y."/>
            <person name="Keren R."/>
            <person name="Whittaker M."/>
            <person name="Farag I.F."/>
            <person name="Doudna J."/>
            <person name="Cate J.H.D."/>
            <person name="Banfield J.F."/>
        </authorList>
    </citation>
    <scope>NUCLEOTIDE SEQUENCE</scope>
    <source>
        <strain evidence="2">NC_groundwater_17_Pr7_B-0.1um_64_12</strain>
    </source>
</reference>
<evidence type="ECO:0000256" key="1">
    <source>
        <dbReference type="SAM" id="MobiDB-lite"/>
    </source>
</evidence>
<organism evidence="2 3">
    <name type="scientific">Fimbriimonas ginsengisoli</name>
    <dbReference type="NCBI Taxonomy" id="1005039"/>
    <lineage>
        <taxon>Bacteria</taxon>
        <taxon>Bacillati</taxon>
        <taxon>Armatimonadota</taxon>
        <taxon>Fimbriimonadia</taxon>
        <taxon>Fimbriimonadales</taxon>
        <taxon>Fimbriimonadaceae</taxon>
        <taxon>Fimbriimonas</taxon>
    </lineage>
</organism>
<sequence>MLTRAIAIGIAATLGGGHAAFFSDGDRSAVLGYWSAPGRYQQEPTDRPGFTWKVRLTPEGSKWLWDYDRARGLSKTNPLVDPEPMTAREAEWEAWIEGAMAWDRWQASMRASELNAQDVGVRPDAPDGVPAPDPGPMPDDLKALVGEMPATAAAVRPLRHSVAFDDGLSLSYVDQVPVRPRYRYFRFGAGVTTQGQAVGKMPAAERARLMAAAGLNAGEQRVMMAVSPLEGGFDSVNTYDTGLVSVGFIQFAALQAGAGSLGEVLLGEKRDAPEAFAADFHRFGIDVDDRGALVALDLATGREFSGQEAARAIIEDKRLTAVFQRAGRVSNAFRVAQLRAARRMYYPADDLVPVRTGDATIKLRVGDVVRSEAGMATLMDRKVNTGNLNPLPDLLSGLARDLGITNADEFAAHEMEIIEAMSFRRDFLAEASLTQPNGPRAYSKSSRHGARPRPADPGSDGRPSG</sequence>
<dbReference type="EMBL" id="JACOSL010000052">
    <property type="protein sequence ID" value="MBI1757124.1"/>
    <property type="molecule type" value="Genomic_DNA"/>
</dbReference>
<comment type="caution">
    <text evidence="2">The sequence shown here is derived from an EMBL/GenBank/DDBJ whole genome shotgun (WGS) entry which is preliminary data.</text>
</comment>
<feature type="region of interest" description="Disordered" evidence="1">
    <location>
        <begin position="432"/>
        <end position="465"/>
    </location>
</feature>
<evidence type="ECO:0000313" key="2">
    <source>
        <dbReference type="EMBL" id="MBI1757124.1"/>
    </source>
</evidence>
<evidence type="ECO:0000313" key="3">
    <source>
        <dbReference type="Proteomes" id="UP000727962"/>
    </source>
</evidence>
<gene>
    <name evidence="2" type="ORF">HYR64_08475</name>
</gene>
<dbReference type="Proteomes" id="UP000727962">
    <property type="component" value="Unassembled WGS sequence"/>
</dbReference>
<dbReference type="AlphaFoldDB" id="A0A931PU77"/>
<protein>
    <submittedName>
        <fullName evidence="2">Uncharacterized protein</fullName>
    </submittedName>
</protein>
<name>A0A931PU77_FIMGI</name>
<accession>A0A931PU77</accession>